<sequence>MLSSPSSSSSSSSSITIKDFHNGNVLTTKLPYYVKVNQHSKRHIYPLHEKRDIRRENKYVTSIGIYLHDDNEHYKALLNEFVAFATTIGAMSNVSKVTATAVSTIMAKIVVVVERSSIFNNVADHKETHSRCIELYSMYSGGWLVDWLAGSLARWLAGCLAGCPPSCSICSVQRHCNCTRTRIYTYTYIHIYIYIYIYT</sequence>
<protein>
    <submittedName>
        <fullName evidence="1">Uncharacterized protein</fullName>
    </submittedName>
</protein>
<dbReference type="VEuPathDB" id="VectorBase:GPPI012355"/>
<dbReference type="EMBL" id="JXJN01005420">
    <property type="status" value="NOT_ANNOTATED_CDS"/>
    <property type="molecule type" value="Genomic_DNA"/>
</dbReference>
<proteinExistence type="predicted"/>
<dbReference type="EnsemblMetazoa" id="GPPI012355-RA">
    <property type="protein sequence ID" value="GPPI012355-PA"/>
    <property type="gene ID" value="GPPI012355"/>
</dbReference>
<dbReference type="Proteomes" id="UP000092460">
    <property type="component" value="Unassembled WGS sequence"/>
</dbReference>
<dbReference type="EMBL" id="JXJN01005421">
    <property type="status" value="NOT_ANNOTATED_CDS"/>
    <property type="molecule type" value="Genomic_DNA"/>
</dbReference>
<reference evidence="1" key="2">
    <citation type="submission" date="2020-05" db="UniProtKB">
        <authorList>
            <consortium name="EnsemblMetazoa"/>
        </authorList>
    </citation>
    <scope>IDENTIFICATION</scope>
    <source>
        <strain evidence="1">IAEA</strain>
    </source>
</reference>
<reference evidence="2" key="1">
    <citation type="submission" date="2015-01" db="EMBL/GenBank/DDBJ databases">
        <authorList>
            <person name="Aksoy S."/>
            <person name="Warren W."/>
            <person name="Wilson R.K."/>
        </authorList>
    </citation>
    <scope>NUCLEOTIDE SEQUENCE [LARGE SCALE GENOMIC DNA]</scope>
    <source>
        <strain evidence="2">IAEA</strain>
    </source>
</reference>
<name>A0A1B0AXV2_9MUSC</name>
<evidence type="ECO:0000313" key="1">
    <source>
        <dbReference type="EnsemblMetazoa" id="GPPI012355-PA"/>
    </source>
</evidence>
<dbReference type="AlphaFoldDB" id="A0A1B0AXV2"/>
<evidence type="ECO:0000313" key="2">
    <source>
        <dbReference type="Proteomes" id="UP000092460"/>
    </source>
</evidence>
<organism evidence="1 2">
    <name type="scientific">Glossina palpalis gambiensis</name>
    <dbReference type="NCBI Taxonomy" id="67801"/>
    <lineage>
        <taxon>Eukaryota</taxon>
        <taxon>Metazoa</taxon>
        <taxon>Ecdysozoa</taxon>
        <taxon>Arthropoda</taxon>
        <taxon>Hexapoda</taxon>
        <taxon>Insecta</taxon>
        <taxon>Pterygota</taxon>
        <taxon>Neoptera</taxon>
        <taxon>Endopterygota</taxon>
        <taxon>Diptera</taxon>
        <taxon>Brachycera</taxon>
        <taxon>Muscomorpha</taxon>
        <taxon>Hippoboscoidea</taxon>
        <taxon>Glossinidae</taxon>
        <taxon>Glossina</taxon>
    </lineage>
</organism>
<accession>A0A1B0AXV2</accession>
<keyword evidence="2" id="KW-1185">Reference proteome</keyword>